<dbReference type="AlphaFoldDB" id="A0A0P1M1K3"/>
<dbReference type="Proteomes" id="UP000182011">
    <property type="component" value="Unassembled WGS sequence"/>
</dbReference>
<evidence type="ECO:0000313" key="3">
    <source>
        <dbReference type="EMBL" id="CUU01391.1"/>
    </source>
</evidence>
<keyword evidence="5" id="KW-1185">Reference proteome</keyword>
<reference evidence="3" key="1">
    <citation type="submission" date="2015-11" db="EMBL/GenBank/DDBJ databases">
        <authorList>
            <person name="Zhang Y."/>
            <person name="Guo Z."/>
        </authorList>
    </citation>
    <scope>NUCLEOTIDE SEQUENCE [LARGE SCALE GENOMIC DNA]</scope>
    <source>
        <strain evidence="3">JGI-4</strain>
    </source>
</reference>
<dbReference type="GO" id="GO:0020037">
    <property type="term" value="F:heme binding"/>
    <property type="evidence" value="ECO:0007669"/>
    <property type="project" value="InterPro"/>
</dbReference>
<evidence type="ECO:0000313" key="5">
    <source>
        <dbReference type="Proteomes" id="UP000182200"/>
    </source>
</evidence>
<keyword evidence="1" id="KW-1133">Transmembrane helix</keyword>
<dbReference type="EMBL" id="CZVI01000004">
    <property type="protein sequence ID" value="CUS80939.1"/>
    <property type="molecule type" value="Genomic_DNA"/>
</dbReference>
<accession>A0A0N7MQ60</accession>
<gene>
    <name evidence="3" type="ORF">JGI4_00264</name>
    <name evidence="2" type="ORF">JGI8_00455</name>
</gene>
<name>A0A0P1M1K3_9BACT</name>
<dbReference type="Proteomes" id="UP000182200">
    <property type="component" value="Unassembled WGS sequence"/>
</dbReference>
<dbReference type="STRING" id="1633631.GCA_001442925_00266"/>
<accession>A0A0S4MTV6</accession>
<keyword evidence="1" id="KW-0472">Membrane</keyword>
<dbReference type="Gene3D" id="1.10.760.10">
    <property type="entry name" value="Cytochrome c-like domain"/>
    <property type="match status" value="1"/>
</dbReference>
<accession>A0A0P1LSF6</accession>
<dbReference type="GO" id="GO:0009055">
    <property type="term" value="F:electron transfer activity"/>
    <property type="evidence" value="ECO:0007669"/>
    <property type="project" value="InterPro"/>
</dbReference>
<evidence type="ECO:0008006" key="6">
    <source>
        <dbReference type="Google" id="ProtNLM"/>
    </source>
</evidence>
<evidence type="ECO:0000256" key="1">
    <source>
        <dbReference type="SAM" id="Phobius"/>
    </source>
</evidence>
<evidence type="ECO:0000313" key="4">
    <source>
        <dbReference type="Proteomes" id="UP000182011"/>
    </source>
</evidence>
<dbReference type="RefSeq" id="WP_320409891.1">
    <property type="nucleotide sequence ID" value="NZ_CZVI01000004.1"/>
</dbReference>
<protein>
    <recommendedName>
        <fullName evidence="6">Cytochrome c domain-containing protein</fullName>
    </recommendedName>
</protein>
<accession>A0A0P1LC84</accession>
<proteinExistence type="predicted"/>
<accession>A0A0N7MT44</accession>
<evidence type="ECO:0000313" key="2">
    <source>
        <dbReference type="EMBL" id="CUS80939.1"/>
    </source>
</evidence>
<accession>A0A0N7MZY1</accession>
<dbReference type="EMBL" id="FAOP01000002">
    <property type="protein sequence ID" value="CUU01391.1"/>
    <property type="molecule type" value="Genomic_DNA"/>
</dbReference>
<feature type="transmembrane region" description="Helical" evidence="1">
    <location>
        <begin position="35"/>
        <end position="56"/>
    </location>
</feature>
<organism evidence="3 4">
    <name type="scientific">Candidatus Kryptonium thompsonii</name>
    <dbReference type="NCBI Taxonomy" id="1633631"/>
    <lineage>
        <taxon>Bacteria</taxon>
        <taxon>Pseudomonadati</taxon>
        <taxon>Candidatus Kryptoniota</taxon>
        <taxon>Candidatus Kryptonium</taxon>
    </lineage>
</organism>
<accession>A0A0P1MGX2</accession>
<sequence>MKVNKKSKGIWWFSQGWYGRSSLPTDKSANKGRRLLSLLHGLIILTVFLSTAWVPYEFSQSVKASKSKLIERGRYLVKIAGCNDCHTAGYPEAGG</sequence>
<accession>A0A0P1N0P4</accession>
<reference evidence="4 5" key="2">
    <citation type="submission" date="2015-11" db="EMBL/GenBank/DDBJ databases">
        <authorList>
            <person name="Varghese N."/>
        </authorList>
    </citation>
    <scope>NUCLEOTIDE SEQUENCE [LARGE SCALE GENOMIC DNA]</scope>
    <source>
        <strain evidence="2 5">JGI-8</strain>
    </source>
</reference>
<accession>A0A0P1M1K3</accession>
<dbReference type="InterPro" id="IPR036909">
    <property type="entry name" value="Cyt_c-like_dom_sf"/>
</dbReference>
<keyword evidence="1" id="KW-0812">Transmembrane</keyword>